<protein>
    <submittedName>
        <fullName evidence="1">Uncharacterized protein</fullName>
    </submittedName>
</protein>
<sequence length="194" mass="22634">MDFKILELKFKNEIIELTKIDNFAGINSIRIISQFKDIDQLFDIEQNTNNDSLEPFPKNFDFIKIDLCSIPVNIHDIDRAARRIIGSLIPDDYVYVPGLSNISYKNKNTKHMYSVITNSFSDYSLRIICDNKTYTLELYDVCVFFVSRLPCFVHIDNIVLMELQKSYNVIPIKQIYNLYYLKPIGLLTKAAIKK</sequence>
<accession>A0A1V0SFR5</accession>
<gene>
    <name evidence="1" type="ORF">Hokovirus_2_11</name>
</gene>
<dbReference type="EMBL" id="KY684104">
    <property type="protein sequence ID" value="ARF10484.1"/>
    <property type="molecule type" value="Genomic_DNA"/>
</dbReference>
<proteinExistence type="predicted"/>
<evidence type="ECO:0000313" key="1">
    <source>
        <dbReference type="EMBL" id="ARF10484.1"/>
    </source>
</evidence>
<reference evidence="1" key="1">
    <citation type="journal article" date="2017" name="Science">
        <title>Giant viruses with an expanded complement of translation system components.</title>
        <authorList>
            <person name="Schulz F."/>
            <person name="Yutin N."/>
            <person name="Ivanova N.N."/>
            <person name="Ortega D.R."/>
            <person name="Lee T.K."/>
            <person name="Vierheilig J."/>
            <person name="Daims H."/>
            <person name="Horn M."/>
            <person name="Wagner M."/>
            <person name="Jensen G.J."/>
            <person name="Kyrpides N.C."/>
            <person name="Koonin E.V."/>
            <person name="Woyke T."/>
        </authorList>
    </citation>
    <scope>NUCLEOTIDE SEQUENCE</scope>
    <source>
        <strain evidence="1">HKV1</strain>
    </source>
</reference>
<organism evidence="1">
    <name type="scientific">Hokovirus HKV1</name>
    <dbReference type="NCBI Taxonomy" id="1977638"/>
    <lineage>
        <taxon>Viruses</taxon>
        <taxon>Varidnaviria</taxon>
        <taxon>Bamfordvirae</taxon>
        <taxon>Nucleocytoviricota</taxon>
        <taxon>Megaviricetes</taxon>
        <taxon>Imitervirales</taxon>
        <taxon>Mimiviridae</taxon>
        <taxon>Klosneuvirinae</taxon>
        <taxon>Hokovirus</taxon>
    </lineage>
</organism>
<name>A0A1V0SFR5_9VIRU</name>